<dbReference type="RefSeq" id="WP_114351086.1">
    <property type="nucleotide sequence ID" value="NZ_QPJJ01000001.1"/>
</dbReference>
<name>A0A368YG22_9BACI</name>
<keyword evidence="2" id="KW-1185">Reference proteome</keyword>
<protein>
    <recommendedName>
        <fullName evidence="3">Rhodanese domain-containing protein</fullName>
    </recommendedName>
</protein>
<dbReference type="OrthoDB" id="2967651at2"/>
<dbReference type="AlphaFoldDB" id="A0A368YG22"/>
<evidence type="ECO:0000313" key="2">
    <source>
        <dbReference type="Proteomes" id="UP000252585"/>
    </source>
</evidence>
<gene>
    <name evidence="1" type="ORF">DFR57_1011</name>
</gene>
<comment type="caution">
    <text evidence="1">The sequence shown here is derived from an EMBL/GenBank/DDBJ whole genome shotgun (WGS) entry which is preliminary data.</text>
</comment>
<dbReference type="Proteomes" id="UP000252585">
    <property type="component" value="Unassembled WGS sequence"/>
</dbReference>
<sequence length="124" mass="13995">MAILVTVTVGLLSLIAYTFYARYAPIKGVPCIDTKSKTCKNDILKLDIRDYNIASKDPVVDAKVLPVAYLKRHHNELECCRIHVIASDHMEKNIGIRFLKHKGFEVVGYTITTCNCKDKQKKVA</sequence>
<proteinExistence type="predicted"/>
<accession>A0A368YG22</accession>
<organism evidence="1 2">
    <name type="scientific">Saliterribacillus persicus</name>
    <dbReference type="NCBI Taxonomy" id="930114"/>
    <lineage>
        <taxon>Bacteria</taxon>
        <taxon>Bacillati</taxon>
        <taxon>Bacillota</taxon>
        <taxon>Bacilli</taxon>
        <taxon>Bacillales</taxon>
        <taxon>Bacillaceae</taxon>
        <taxon>Saliterribacillus</taxon>
    </lineage>
</organism>
<dbReference type="EMBL" id="QPJJ01000001">
    <property type="protein sequence ID" value="RCW77134.1"/>
    <property type="molecule type" value="Genomic_DNA"/>
</dbReference>
<reference evidence="1 2" key="1">
    <citation type="submission" date="2018-07" db="EMBL/GenBank/DDBJ databases">
        <title>Genomic Encyclopedia of Type Strains, Phase IV (KMG-IV): sequencing the most valuable type-strain genomes for metagenomic binning, comparative biology and taxonomic classification.</title>
        <authorList>
            <person name="Goeker M."/>
        </authorList>
    </citation>
    <scope>NUCLEOTIDE SEQUENCE [LARGE SCALE GENOMIC DNA]</scope>
    <source>
        <strain evidence="1 2">DSM 27696</strain>
    </source>
</reference>
<evidence type="ECO:0000313" key="1">
    <source>
        <dbReference type="EMBL" id="RCW77134.1"/>
    </source>
</evidence>
<evidence type="ECO:0008006" key="3">
    <source>
        <dbReference type="Google" id="ProtNLM"/>
    </source>
</evidence>